<dbReference type="EMBL" id="JAYKXN010000004">
    <property type="protein sequence ID" value="KAK7293963.1"/>
    <property type="molecule type" value="Genomic_DNA"/>
</dbReference>
<keyword evidence="1" id="KW-0812">Transmembrane</keyword>
<keyword evidence="3" id="KW-1185">Reference proteome</keyword>
<name>A0AAN9J867_CLITE</name>
<protein>
    <recommendedName>
        <fullName evidence="4">Transmembrane protein</fullName>
    </recommendedName>
</protein>
<evidence type="ECO:0008006" key="4">
    <source>
        <dbReference type="Google" id="ProtNLM"/>
    </source>
</evidence>
<evidence type="ECO:0000313" key="3">
    <source>
        <dbReference type="Proteomes" id="UP001359559"/>
    </source>
</evidence>
<keyword evidence="1" id="KW-0472">Membrane</keyword>
<dbReference type="AlphaFoldDB" id="A0AAN9J867"/>
<evidence type="ECO:0000313" key="2">
    <source>
        <dbReference type="EMBL" id="KAK7293963.1"/>
    </source>
</evidence>
<comment type="caution">
    <text evidence="2">The sequence shown here is derived from an EMBL/GenBank/DDBJ whole genome shotgun (WGS) entry which is preliminary data.</text>
</comment>
<proteinExistence type="predicted"/>
<keyword evidence="1" id="KW-1133">Transmembrane helix</keyword>
<feature type="transmembrane region" description="Helical" evidence="1">
    <location>
        <begin position="40"/>
        <end position="60"/>
    </location>
</feature>
<reference evidence="2 3" key="1">
    <citation type="submission" date="2024-01" db="EMBL/GenBank/DDBJ databases">
        <title>The genomes of 5 underutilized Papilionoideae crops provide insights into root nodulation and disease resistance.</title>
        <authorList>
            <person name="Yuan L."/>
        </authorList>
    </citation>
    <scope>NUCLEOTIDE SEQUENCE [LARGE SCALE GENOMIC DNA]</scope>
    <source>
        <strain evidence="2">LY-2023</strain>
        <tissue evidence="2">Leaf</tissue>
    </source>
</reference>
<gene>
    <name evidence="2" type="ORF">RJT34_16846</name>
</gene>
<evidence type="ECO:0000256" key="1">
    <source>
        <dbReference type="SAM" id="Phobius"/>
    </source>
</evidence>
<accession>A0AAN9J867</accession>
<sequence>MRLWEGGLFGDGVGFRDDGGVGWGRWLWWVLVVGRGWGRWWVGAGWVVMGGWVGVGCLVSNSNKESKTNKAAPHSHSHTHLTFSIPFCCFSAFREKNMASTPLLIAF</sequence>
<dbReference type="Proteomes" id="UP001359559">
    <property type="component" value="Unassembled WGS sequence"/>
</dbReference>
<organism evidence="2 3">
    <name type="scientific">Clitoria ternatea</name>
    <name type="common">Butterfly pea</name>
    <dbReference type="NCBI Taxonomy" id="43366"/>
    <lineage>
        <taxon>Eukaryota</taxon>
        <taxon>Viridiplantae</taxon>
        <taxon>Streptophyta</taxon>
        <taxon>Embryophyta</taxon>
        <taxon>Tracheophyta</taxon>
        <taxon>Spermatophyta</taxon>
        <taxon>Magnoliopsida</taxon>
        <taxon>eudicotyledons</taxon>
        <taxon>Gunneridae</taxon>
        <taxon>Pentapetalae</taxon>
        <taxon>rosids</taxon>
        <taxon>fabids</taxon>
        <taxon>Fabales</taxon>
        <taxon>Fabaceae</taxon>
        <taxon>Papilionoideae</taxon>
        <taxon>50 kb inversion clade</taxon>
        <taxon>NPAAA clade</taxon>
        <taxon>indigoferoid/millettioid clade</taxon>
        <taxon>Phaseoleae</taxon>
        <taxon>Clitoria</taxon>
    </lineage>
</organism>